<reference evidence="2" key="1">
    <citation type="submission" date="2016-06" db="EMBL/GenBank/DDBJ databases">
        <title>Draft Genome sequence of the fungus Inonotus baumii.</title>
        <authorList>
            <person name="Zhu H."/>
            <person name="Lin W."/>
        </authorList>
    </citation>
    <scope>NUCLEOTIDE SEQUENCE</scope>
    <source>
        <strain evidence="2">821</strain>
    </source>
</reference>
<dbReference type="AlphaFoldDB" id="A0A9Q5N9R0"/>
<comment type="caution">
    <text evidence="2">The sequence shown here is derived from an EMBL/GenBank/DDBJ whole genome shotgun (WGS) entry which is preliminary data.</text>
</comment>
<accession>A0A9Q5N9R0</accession>
<feature type="transmembrane region" description="Helical" evidence="1">
    <location>
        <begin position="74"/>
        <end position="94"/>
    </location>
</feature>
<keyword evidence="1" id="KW-0472">Membrane</keyword>
<evidence type="ECO:0000256" key="1">
    <source>
        <dbReference type="SAM" id="Phobius"/>
    </source>
</evidence>
<dbReference type="Proteomes" id="UP000757232">
    <property type="component" value="Unassembled WGS sequence"/>
</dbReference>
<sequence>MSVRSKDEWTIHSTSLLAIAEEYSSELEDLGITSADDSRRIQGRLDGEQREFDSGNVTTITTTTMFSSRMTSTLFAVLLALTTLLTFGLAAPAANIARDIWSPKVLTPNEEVGWVIGTLANVTWDTSNPPAVISNGSRVQLVKGGIPLASGPGSTSEPLAKDFDLLAGFVEVTVPDIEPGNDYQVVLFGDSGNIGPLFSISEPTA</sequence>
<protein>
    <submittedName>
        <fullName evidence="2">Uncharacterized protein</fullName>
    </submittedName>
</protein>
<organism evidence="2 3">
    <name type="scientific">Sanghuangporus baumii</name>
    <name type="common">Phellinus baumii</name>
    <dbReference type="NCBI Taxonomy" id="108892"/>
    <lineage>
        <taxon>Eukaryota</taxon>
        <taxon>Fungi</taxon>
        <taxon>Dikarya</taxon>
        <taxon>Basidiomycota</taxon>
        <taxon>Agaricomycotina</taxon>
        <taxon>Agaricomycetes</taxon>
        <taxon>Hymenochaetales</taxon>
        <taxon>Hymenochaetaceae</taxon>
        <taxon>Sanghuangporus</taxon>
    </lineage>
</organism>
<dbReference type="OrthoDB" id="2317741at2759"/>
<keyword evidence="1" id="KW-0812">Transmembrane</keyword>
<dbReference type="EMBL" id="LNZH02000056">
    <property type="protein sequence ID" value="OCB91860.1"/>
    <property type="molecule type" value="Genomic_DNA"/>
</dbReference>
<proteinExistence type="predicted"/>
<keyword evidence="3" id="KW-1185">Reference proteome</keyword>
<evidence type="ECO:0000313" key="2">
    <source>
        <dbReference type="EMBL" id="OCB91860.1"/>
    </source>
</evidence>
<keyword evidence="1" id="KW-1133">Transmembrane helix</keyword>
<name>A0A9Q5N9R0_SANBA</name>
<evidence type="ECO:0000313" key="3">
    <source>
        <dbReference type="Proteomes" id="UP000757232"/>
    </source>
</evidence>
<gene>
    <name evidence="2" type="ORF">A7U60_g854</name>
</gene>